<feature type="domain" description="GGDEF" evidence="4">
    <location>
        <begin position="473"/>
        <end position="606"/>
    </location>
</feature>
<reference evidence="6" key="2">
    <citation type="journal article" date="2004" name="Mol. Microbiol.">
        <title>GGDEF and EAL domains inversely regulate cyclic di-GMP levels and transition from sessility to motility.</title>
        <authorList>
            <person name="Simm R."/>
            <person name="Morr M."/>
            <person name="Kader A."/>
            <person name="Nimtz M."/>
            <person name="Romling U."/>
        </authorList>
    </citation>
    <scope>NUCLEOTIDE SEQUENCE</scope>
</reference>
<dbReference type="InterPro" id="IPR000014">
    <property type="entry name" value="PAS"/>
</dbReference>
<feature type="domain" description="EAL" evidence="3">
    <location>
        <begin position="615"/>
        <end position="870"/>
    </location>
</feature>
<dbReference type="PROSITE" id="PS50883">
    <property type="entry name" value="EAL"/>
    <property type="match status" value="1"/>
</dbReference>
<reference evidence="6" key="3">
    <citation type="journal article" date="2005" name="Mol. Microbiol.">
        <title>C-di-GMP: the dawning of a novel bacterial signalling system.</title>
        <authorList>
            <person name="Romling U."/>
            <person name="Gomelsky M."/>
            <person name="Galperin M.Y."/>
        </authorList>
    </citation>
    <scope>NUCLEOTIDE SEQUENCE</scope>
</reference>
<feature type="domain" description="PAC" evidence="2">
    <location>
        <begin position="387"/>
        <end position="441"/>
    </location>
</feature>
<dbReference type="InterPro" id="IPR035919">
    <property type="entry name" value="EAL_sf"/>
</dbReference>
<keyword evidence="1" id="KW-0812">Transmembrane</keyword>
<evidence type="ECO:0000259" key="4">
    <source>
        <dbReference type="PROSITE" id="PS50887"/>
    </source>
</evidence>
<organism evidence="5 6">
    <name type="scientific">Derxia gummosa DSM 723</name>
    <dbReference type="NCBI Taxonomy" id="1121388"/>
    <lineage>
        <taxon>Bacteria</taxon>
        <taxon>Pseudomonadati</taxon>
        <taxon>Pseudomonadota</taxon>
        <taxon>Betaproteobacteria</taxon>
        <taxon>Burkholderiales</taxon>
        <taxon>Alcaligenaceae</taxon>
        <taxon>Derxia</taxon>
    </lineage>
</organism>
<dbReference type="NCBIfam" id="TIGR00254">
    <property type="entry name" value="GGDEF"/>
    <property type="match status" value="1"/>
</dbReference>
<dbReference type="PROSITE" id="PS50113">
    <property type="entry name" value="PAC"/>
    <property type="match status" value="1"/>
</dbReference>
<dbReference type="CDD" id="cd01949">
    <property type="entry name" value="GGDEF"/>
    <property type="match status" value="1"/>
</dbReference>
<dbReference type="Pfam" id="PF00990">
    <property type="entry name" value="GGDEF"/>
    <property type="match status" value="1"/>
</dbReference>
<dbReference type="InterPro" id="IPR000700">
    <property type="entry name" value="PAS-assoc_C"/>
</dbReference>
<sequence length="874" mass="95464">MSLPITAASPADSTTLGQRLTALQSSTLWFEFAGYSLLAMFGAAVPGSSIPVSLRLLALANCVVLALTAVVPVLRSSRSGGWRPVITIGRSVAGCVTIFLLSAMLPQHAWLWAWTTIFLLIYSLTLPRTLAVANAALYAIAWVVGGRIDSGGVMIATVLLLFIAAGAGQYVGHLIGRVEPGVAMLDVGRSTIFTVAEQGAEPSLVADVEWRVLYANRPAGQWLSVSGGELVGRLVSDLIDQGDLGAFVRATELAVAAPLTAQTATVRIGAVPSRRRLTDLRIVNLLHDPSVRAFVVHFVDAEPGRMATLAVEREREVLRTVFDAIPLSLYTKDLSGRFVSSNRANLERLALANQDDLLGKTAAELVRPELARQCDEYERLVAASGRVQCEPPFTGLLGPDDRRWFEVTHVPLHAADGPVTGLLGIVTDVTERKESESRLVFQAAHDALTGLPNRRNLVERLHEMIDEARAGNTHLALIFCDLDFFKAINDMHGHELGDQVLRSVAASISASLRPTDWIARFGGDEFVIVCRPIHTVDEGMAIAERLLDSVSREIHVGELALKVDASFGVAFLRPEHSKASELIRDADAAMYLAKEKGRHRIAVFDDALRQRTVARSKMDQALRYAVERNELFLMYQPKVSLQTGKLCGFEALMRWRSAQGLISPVEFIPLAEESGTIIQLGHWALRAACRQLRQWQNDYPALDDLTVAVNVSVRQLFQDGFVESVQAIIDEFGIYPSALELEITESAAMSNPAQAVRLLSDLKRSGVRIALDDFGTGYSSLAHLQKLPIDVLKIDRAFVNGLGERRENAEIAKLVIALAKTLNLETVAEGVETTDDMRALQKLQADIAQGYLFSRPMSVNEAEQQLRIGSPYLV</sequence>
<evidence type="ECO:0000313" key="6">
    <source>
        <dbReference type="RefSeq" id="WP_156924360.1"/>
    </source>
</evidence>
<dbReference type="SMART" id="SM00052">
    <property type="entry name" value="EAL"/>
    <property type="match status" value="1"/>
</dbReference>
<dbReference type="SMART" id="SM00091">
    <property type="entry name" value="PAS"/>
    <property type="match status" value="2"/>
</dbReference>
<feature type="transmembrane region" description="Helical" evidence="1">
    <location>
        <begin position="111"/>
        <end position="144"/>
    </location>
</feature>
<feature type="transmembrane region" description="Helical" evidence="1">
    <location>
        <begin position="52"/>
        <end position="74"/>
    </location>
</feature>
<keyword evidence="5" id="KW-1185">Reference proteome</keyword>
<dbReference type="EC" id="2.7.7.65" evidence="6"/>
<evidence type="ECO:0000259" key="2">
    <source>
        <dbReference type="PROSITE" id="PS50113"/>
    </source>
</evidence>
<dbReference type="PANTHER" id="PTHR44757:SF2">
    <property type="entry name" value="BIOFILM ARCHITECTURE MAINTENANCE PROTEIN MBAA"/>
    <property type="match status" value="1"/>
</dbReference>
<dbReference type="InterPro" id="IPR035965">
    <property type="entry name" value="PAS-like_dom_sf"/>
</dbReference>
<dbReference type="SUPFAM" id="SSF55073">
    <property type="entry name" value="Nucleotide cyclase"/>
    <property type="match status" value="1"/>
</dbReference>
<proteinExistence type="predicted"/>
<reference evidence="6" key="5">
    <citation type="submission" date="2025-08" db="UniProtKB">
        <authorList>
            <consortium name="RefSeq"/>
        </authorList>
    </citation>
    <scope>IDENTIFICATION</scope>
</reference>
<dbReference type="OrthoDB" id="9813903at2"/>
<dbReference type="InterPro" id="IPR043128">
    <property type="entry name" value="Rev_trsase/Diguanyl_cyclase"/>
</dbReference>
<dbReference type="InterPro" id="IPR052155">
    <property type="entry name" value="Biofilm_reg_signaling"/>
</dbReference>
<protein>
    <submittedName>
        <fullName evidence="6">Bifunctional diguanylate cyclase/phosphodiesterase</fullName>
        <ecNumber evidence="6">2.7.7.65</ecNumber>
    </submittedName>
</protein>
<dbReference type="PANTHER" id="PTHR44757">
    <property type="entry name" value="DIGUANYLATE CYCLASE DGCP"/>
    <property type="match status" value="1"/>
</dbReference>
<reference evidence="6" key="1">
    <citation type="journal article" date="2001" name="FEMS Microbiol. Lett.">
        <title>Novel domains of the prokaryotic two-component signal transduction systems.</title>
        <authorList>
            <person name="Galperin M.Y."/>
            <person name="Nikolskaya A.N."/>
            <person name="Koonin E.V."/>
        </authorList>
    </citation>
    <scope>NUCLEOTIDE SEQUENCE</scope>
</reference>
<evidence type="ECO:0000313" key="5">
    <source>
        <dbReference type="Proteomes" id="UP000675920"/>
    </source>
</evidence>
<dbReference type="NCBIfam" id="TIGR00229">
    <property type="entry name" value="sensory_box"/>
    <property type="match status" value="1"/>
</dbReference>
<dbReference type="InterPro" id="IPR013656">
    <property type="entry name" value="PAS_4"/>
</dbReference>
<dbReference type="AlphaFoldDB" id="A0A8B6XCE6"/>
<dbReference type="RefSeq" id="WP_156924360.1">
    <property type="nucleotide sequence ID" value="NZ_AXWS01000008.1"/>
</dbReference>
<dbReference type="Pfam" id="PF00563">
    <property type="entry name" value="EAL"/>
    <property type="match status" value="1"/>
</dbReference>
<dbReference type="GO" id="GO:0003824">
    <property type="term" value="F:catalytic activity"/>
    <property type="evidence" value="ECO:0007669"/>
    <property type="project" value="UniProtKB-ARBA"/>
</dbReference>
<dbReference type="CDD" id="cd01948">
    <property type="entry name" value="EAL"/>
    <property type="match status" value="1"/>
</dbReference>
<keyword evidence="1" id="KW-0472">Membrane</keyword>
<reference evidence="6" key="4">
    <citation type="journal article" date="2006" name="Curr. Opin. Microbiol.">
        <title>Cyclic di-GMP as a second messenger.</title>
        <authorList>
            <person name="Romling U."/>
            <person name="Amikam D."/>
        </authorList>
    </citation>
    <scope>NUCLEOTIDE SEQUENCE</scope>
</reference>
<dbReference type="Gene3D" id="3.30.450.20">
    <property type="entry name" value="PAS domain"/>
    <property type="match status" value="1"/>
</dbReference>
<dbReference type="CDD" id="cd00130">
    <property type="entry name" value="PAS"/>
    <property type="match status" value="2"/>
</dbReference>
<dbReference type="SUPFAM" id="SSF55785">
    <property type="entry name" value="PYP-like sensor domain (PAS domain)"/>
    <property type="match status" value="2"/>
</dbReference>
<name>A0A8B6XCE6_9BURK</name>
<accession>A0A8B6XCE6</accession>
<dbReference type="Proteomes" id="UP000675920">
    <property type="component" value="Unplaced"/>
</dbReference>
<evidence type="ECO:0000256" key="1">
    <source>
        <dbReference type="SAM" id="Phobius"/>
    </source>
</evidence>
<feature type="transmembrane region" description="Helical" evidence="1">
    <location>
        <begin position="28"/>
        <end position="46"/>
    </location>
</feature>
<dbReference type="InterPro" id="IPR029787">
    <property type="entry name" value="Nucleotide_cyclase"/>
</dbReference>
<dbReference type="PROSITE" id="PS50887">
    <property type="entry name" value="GGDEF"/>
    <property type="match status" value="1"/>
</dbReference>
<dbReference type="InterPro" id="IPR000160">
    <property type="entry name" value="GGDEF_dom"/>
</dbReference>
<feature type="transmembrane region" description="Helical" evidence="1">
    <location>
        <begin position="86"/>
        <end position="105"/>
    </location>
</feature>
<evidence type="ECO:0000259" key="3">
    <source>
        <dbReference type="PROSITE" id="PS50883"/>
    </source>
</evidence>
<feature type="transmembrane region" description="Helical" evidence="1">
    <location>
        <begin position="151"/>
        <end position="171"/>
    </location>
</feature>
<dbReference type="InterPro" id="IPR001633">
    <property type="entry name" value="EAL_dom"/>
</dbReference>
<dbReference type="FunFam" id="3.30.70.270:FF:000001">
    <property type="entry name" value="Diguanylate cyclase domain protein"/>
    <property type="match status" value="1"/>
</dbReference>
<dbReference type="SUPFAM" id="SSF141868">
    <property type="entry name" value="EAL domain-like"/>
    <property type="match status" value="1"/>
</dbReference>
<dbReference type="Gene3D" id="3.30.70.270">
    <property type="match status" value="1"/>
</dbReference>
<dbReference type="Gene3D" id="3.20.20.450">
    <property type="entry name" value="EAL domain"/>
    <property type="match status" value="1"/>
</dbReference>
<dbReference type="SMART" id="SM00267">
    <property type="entry name" value="GGDEF"/>
    <property type="match status" value="1"/>
</dbReference>
<keyword evidence="1" id="KW-1133">Transmembrane helix</keyword>
<dbReference type="Pfam" id="PF08448">
    <property type="entry name" value="PAS_4"/>
    <property type="match status" value="1"/>
</dbReference>